<dbReference type="Proteomes" id="UP000688137">
    <property type="component" value="Unassembled WGS sequence"/>
</dbReference>
<gene>
    <name evidence="1" type="ORF">PPRIM_AZ9-3.1.T1290028</name>
</gene>
<evidence type="ECO:0000313" key="1">
    <source>
        <dbReference type="EMBL" id="CAD8105984.1"/>
    </source>
</evidence>
<comment type="caution">
    <text evidence="1">The sequence shown here is derived from an EMBL/GenBank/DDBJ whole genome shotgun (WGS) entry which is preliminary data.</text>
</comment>
<organism evidence="1 2">
    <name type="scientific">Paramecium primaurelia</name>
    <dbReference type="NCBI Taxonomy" id="5886"/>
    <lineage>
        <taxon>Eukaryota</taxon>
        <taxon>Sar</taxon>
        <taxon>Alveolata</taxon>
        <taxon>Ciliophora</taxon>
        <taxon>Intramacronucleata</taxon>
        <taxon>Oligohymenophorea</taxon>
        <taxon>Peniculida</taxon>
        <taxon>Parameciidae</taxon>
        <taxon>Paramecium</taxon>
    </lineage>
</organism>
<proteinExistence type="predicted"/>
<name>A0A8S1PSK5_PARPR</name>
<dbReference type="AlphaFoldDB" id="A0A8S1PSK5"/>
<evidence type="ECO:0000313" key="2">
    <source>
        <dbReference type="Proteomes" id="UP000688137"/>
    </source>
</evidence>
<protein>
    <submittedName>
        <fullName evidence="1">Uncharacterized protein</fullName>
    </submittedName>
</protein>
<reference evidence="1" key="1">
    <citation type="submission" date="2021-01" db="EMBL/GenBank/DDBJ databases">
        <authorList>
            <consortium name="Genoscope - CEA"/>
            <person name="William W."/>
        </authorList>
    </citation>
    <scope>NUCLEOTIDE SEQUENCE</scope>
</reference>
<keyword evidence="2" id="KW-1185">Reference proteome</keyword>
<dbReference type="EMBL" id="CAJJDM010000132">
    <property type="protein sequence ID" value="CAD8105984.1"/>
    <property type="molecule type" value="Genomic_DNA"/>
</dbReference>
<accession>A0A8S1PSK5</accession>
<sequence>MLKFQQNAVICIKNEKETKTKIEIEFLIKITIYLRQQKKILKNSMMIFSKNNSILVKMQKKTLQIEIIFQAKKIILRRIKQLYLLKKLSKKQKQFKIIQRGLQQNNKDTQGKPFFVAKEKKYHPFLLHFNTHHIQNLDFIYILEYKLSQFMFIFLQIFFERAIIKKQSQNLVISQKLRLNELE</sequence>